<feature type="chain" id="PRO_5040162802" description="Malate dehydrogenase" evidence="1">
    <location>
        <begin position="21"/>
        <end position="255"/>
    </location>
</feature>
<protein>
    <recommendedName>
        <fullName evidence="4">Malate dehydrogenase</fullName>
    </recommendedName>
</protein>
<dbReference type="Proteomes" id="UP001056384">
    <property type="component" value="Chromosome 5"/>
</dbReference>
<evidence type="ECO:0008006" key="4">
    <source>
        <dbReference type="Google" id="ProtNLM"/>
    </source>
</evidence>
<evidence type="ECO:0000256" key="1">
    <source>
        <dbReference type="SAM" id="SignalP"/>
    </source>
</evidence>
<gene>
    <name evidence="2" type="ORF">Slin15195_G072400</name>
</gene>
<evidence type="ECO:0000313" key="2">
    <source>
        <dbReference type="EMBL" id="USW53921.1"/>
    </source>
</evidence>
<keyword evidence="3" id="KW-1185">Reference proteome</keyword>
<evidence type="ECO:0000313" key="3">
    <source>
        <dbReference type="Proteomes" id="UP001056384"/>
    </source>
</evidence>
<dbReference type="EMBL" id="CP099422">
    <property type="protein sequence ID" value="USW53921.1"/>
    <property type="molecule type" value="Genomic_DNA"/>
</dbReference>
<dbReference type="Pfam" id="PF11937">
    <property type="entry name" value="DUF3455"/>
    <property type="match status" value="1"/>
</dbReference>
<proteinExistence type="predicted"/>
<sequence length="255" mass="26675">MAPIHNAFLAIATLASLTTALSIPRTLWSLNKAAANPSLPLSKISNTNSPPLPTPSQPPKYILLGLGFQNYTCSSASSTYVQSTTQAGAIADLYDITSIATSSSGDKYTRSTLKAFETCLKLTKCIPSVDNGYCETCHSISSAAFTLSATGKHVGTHYFDQISSLQLPNFSLPGLGGNFLSAKKISGAKAPSTAYQGANGLGAVDWLYLVDNGSGRSMGLGSVYRVETAGGVAPGKCGGGEMVQVPYAAEYWFYE</sequence>
<dbReference type="AlphaFoldDB" id="A0A9Q9B087"/>
<feature type="signal peptide" evidence="1">
    <location>
        <begin position="1"/>
        <end position="20"/>
    </location>
</feature>
<dbReference type="PANTHER" id="PTHR35567:SF1">
    <property type="entry name" value="CONSERVED FUNGAL PROTEIN (AFU_ORTHOLOGUE AFUA_1G14230)"/>
    <property type="match status" value="1"/>
</dbReference>
<accession>A0A9Q9B087</accession>
<keyword evidence="1" id="KW-0732">Signal</keyword>
<reference evidence="2" key="1">
    <citation type="submission" date="2022-06" db="EMBL/GenBank/DDBJ databases">
        <title>Complete genome sequences of two strains of the flax pathogen Septoria linicola.</title>
        <authorList>
            <person name="Lapalu N."/>
            <person name="Simon A."/>
            <person name="Demenou B."/>
            <person name="Paumier D."/>
            <person name="Guillot M.-P."/>
            <person name="Gout L."/>
            <person name="Valade R."/>
        </authorList>
    </citation>
    <scope>NUCLEOTIDE SEQUENCE</scope>
    <source>
        <strain evidence="2">SE15195</strain>
    </source>
</reference>
<organism evidence="2 3">
    <name type="scientific">Septoria linicola</name>
    <dbReference type="NCBI Taxonomy" id="215465"/>
    <lineage>
        <taxon>Eukaryota</taxon>
        <taxon>Fungi</taxon>
        <taxon>Dikarya</taxon>
        <taxon>Ascomycota</taxon>
        <taxon>Pezizomycotina</taxon>
        <taxon>Dothideomycetes</taxon>
        <taxon>Dothideomycetidae</taxon>
        <taxon>Mycosphaerellales</taxon>
        <taxon>Mycosphaerellaceae</taxon>
        <taxon>Septoria</taxon>
    </lineage>
</organism>
<dbReference type="InterPro" id="IPR021851">
    <property type="entry name" value="DUF3455"/>
</dbReference>
<name>A0A9Q9B087_9PEZI</name>
<dbReference type="PANTHER" id="PTHR35567">
    <property type="entry name" value="MALATE DEHYDROGENASE (AFU_ORTHOLOGUE AFUA_2G13800)"/>
    <property type="match status" value="1"/>
</dbReference>